<feature type="transmembrane region" description="Helical" evidence="1">
    <location>
        <begin position="273"/>
        <end position="293"/>
    </location>
</feature>
<feature type="transmembrane region" description="Helical" evidence="1">
    <location>
        <begin position="250"/>
        <end position="267"/>
    </location>
</feature>
<proteinExistence type="predicted"/>
<feature type="transmembrane region" description="Helical" evidence="1">
    <location>
        <begin position="133"/>
        <end position="152"/>
    </location>
</feature>
<sequence length="367" mass="39069">MTTVAEGRSKPYLLSLLVNSGEPRPVASYGTDLVTSLLGVWFAVGLFVDAWAHTNIPQLETFFTPWHAVFYSGFTATALWILWVVWRNVQAGRRGLAAVPQGYGLSLIALPVFAAMGVGDFLWHTLIGIEQNLTILFSPTHLGLITSMVVILTGPLRSAWADVTSTPPTFRRLLPATLGLAFSASLVLLFVLYSNAWTWYPNGIVEAFSKSEGYSDVPPNAGDIAASITITNVVMLAPLLLLARRWRVPPGTATVIAIATVGVSGATTAGGNVAILAAGILAGVVVDLLLLWLRPIASRRAAYFGFAFLAGFLTWAIYLAAASLQAGRLPAIPEYWTGAPIVAGLHGLLLALLFVPSLSTKNSVLAK</sequence>
<organism evidence="2 3">
    <name type="scientific">Tenggerimyces flavus</name>
    <dbReference type="NCBI Taxonomy" id="1708749"/>
    <lineage>
        <taxon>Bacteria</taxon>
        <taxon>Bacillati</taxon>
        <taxon>Actinomycetota</taxon>
        <taxon>Actinomycetes</taxon>
        <taxon>Propionibacteriales</taxon>
        <taxon>Nocardioidaceae</taxon>
        <taxon>Tenggerimyces</taxon>
    </lineage>
</organism>
<keyword evidence="1" id="KW-1133">Transmembrane helix</keyword>
<keyword evidence="1" id="KW-0812">Transmembrane</keyword>
<comment type="caution">
    <text evidence="2">The sequence shown here is derived from an EMBL/GenBank/DDBJ whole genome shotgun (WGS) entry which is preliminary data.</text>
</comment>
<feature type="transmembrane region" description="Helical" evidence="1">
    <location>
        <begin position="68"/>
        <end position="86"/>
    </location>
</feature>
<name>A0ABV7YPA2_9ACTN</name>
<feature type="transmembrane region" description="Helical" evidence="1">
    <location>
        <begin position="107"/>
        <end position="127"/>
    </location>
</feature>
<keyword evidence="3" id="KW-1185">Reference proteome</keyword>
<accession>A0ABV7YPA2</accession>
<feature type="transmembrane region" description="Helical" evidence="1">
    <location>
        <begin position="302"/>
        <end position="323"/>
    </location>
</feature>
<feature type="transmembrane region" description="Helical" evidence="1">
    <location>
        <begin position="224"/>
        <end position="243"/>
    </location>
</feature>
<dbReference type="EMBL" id="JBHRZH010000056">
    <property type="protein sequence ID" value="MFC3766699.1"/>
    <property type="molecule type" value="Genomic_DNA"/>
</dbReference>
<feature type="transmembrane region" description="Helical" evidence="1">
    <location>
        <begin position="173"/>
        <end position="193"/>
    </location>
</feature>
<gene>
    <name evidence="2" type="ORF">ACFOUW_38130</name>
</gene>
<protein>
    <submittedName>
        <fullName evidence="2">Uncharacterized protein</fullName>
    </submittedName>
</protein>
<reference evidence="3" key="1">
    <citation type="journal article" date="2019" name="Int. J. Syst. Evol. Microbiol.">
        <title>The Global Catalogue of Microorganisms (GCM) 10K type strain sequencing project: providing services to taxonomists for standard genome sequencing and annotation.</title>
        <authorList>
            <consortium name="The Broad Institute Genomics Platform"/>
            <consortium name="The Broad Institute Genome Sequencing Center for Infectious Disease"/>
            <person name="Wu L."/>
            <person name="Ma J."/>
        </authorList>
    </citation>
    <scope>NUCLEOTIDE SEQUENCE [LARGE SCALE GENOMIC DNA]</scope>
    <source>
        <strain evidence="3">CGMCC 4.7241</strain>
    </source>
</reference>
<evidence type="ECO:0000256" key="1">
    <source>
        <dbReference type="SAM" id="Phobius"/>
    </source>
</evidence>
<keyword evidence="1" id="KW-0472">Membrane</keyword>
<dbReference type="Proteomes" id="UP001595699">
    <property type="component" value="Unassembled WGS sequence"/>
</dbReference>
<dbReference type="RefSeq" id="WP_307782411.1">
    <property type="nucleotide sequence ID" value="NZ_JAFBCM010000001.1"/>
</dbReference>
<evidence type="ECO:0000313" key="2">
    <source>
        <dbReference type="EMBL" id="MFC3766699.1"/>
    </source>
</evidence>
<feature type="transmembrane region" description="Helical" evidence="1">
    <location>
        <begin position="26"/>
        <end position="48"/>
    </location>
</feature>
<evidence type="ECO:0000313" key="3">
    <source>
        <dbReference type="Proteomes" id="UP001595699"/>
    </source>
</evidence>
<feature type="transmembrane region" description="Helical" evidence="1">
    <location>
        <begin position="335"/>
        <end position="355"/>
    </location>
</feature>